<dbReference type="Gene3D" id="3.40.50.150">
    <property type="entry name" value="Vaccinia Virus protein VP39"/>
    <property type="match status" value="1"/>
</dbReference>
<dbReference type="EMBL" id="LNZB01000036">
    <property type="protein sequence ID" value="KTD79235.1"/>
    <property type="molecule type" value="Genomic_DNA"/>
</dbReference>
<reference evidence="2 3" key="1">
    <citation type="submission" date="2015-11" db="EMBL/GenBank/DDBJ databases">
        <title>Genomic analysis of 38 Legionella species identifies large and diverse effector repertoires.</title>
        <authorList>
            <person name="Burstein D."/>
            <person name="Amaro F."/>
            <person name="Zusman T."/>
            <person name="Lifshitz Z."/>
            <person name="Cohen O."/>
            <person name="Gilbert J.A."/>
            <person name="Pupko T."/>
            <person name="Shuman H.A."/>
            <person name="Segal G."/>
        </authorList>
    </citation>
    <scope>NUCLEOTIDE SEQUENCE [LARGE SCALE GENOMIC DNA]</scope>
    <source>
        <strain evidence="2 3">ATCC 51914</strain>
    </source>
</reference>
<dbReference type="Proteomes" id="UP000054729">
    <property type="component" value="Unassembled WGS sequence"/>
</dbReference>
<dbReference type="SUPFAM" id="SSF53335">
    <property type="entry name" value="S-adenosyl-L-methionine-dependent methyltransferases"/>
    <property type="match status" value="1"/>
</dbReference>
<organism evidence="2 3">
    <name type="scientific">Legionella waltersii</name>
    <dbReference type="NCBI Taxonomy" id="66969"/>
    <lineage>
        <taxon>Bacteria</taxon>
        <taxon>Pseudomonadati</taxon>
        <taxon>Pseudomonadota</taxon>
        <taxon>Gammaproteobacteria</taxon>
        <taxon>Legionellales</taxon>
        <taxon>Legionellaceae</taxon>
        <taxon>Legionella</taxon>
    </lineage>
</organism>
<dbReference type="InterPro" id="IPR029063">
    <property type="entry name" value="SAM-dependent_MTases_sf"/>
</dbReference>
<name>A0A0W1ADM4_9GAMM</name>
<keyword evidence="3" id="KW-1185">Reference proteome</keyword>
<dbReference type="PANTHER" id="PTHR34203">
    <property type="entry name" value="METHYLTRANSFERASE, FKBM FAMILY PROTEIN"/>
    <property type="match status" value="1"/>
</dbReference>
<protein>
    <submittedName>
        <fullName evidence="2">Methoxymalonyl CoA synthase</fullName>
    </submittedName>
</protein>
<dbReference type="PATRIC" id="fig|66969.6.peg.1436"/>
<dbReference type="NCBIfam" id="TIGR01444">
    <property type="entry name" value="fkbM_fam"/>
    <property type="match status" value="1"/>
</dbReference>
<comment type="caution">
    <text evidence="2">The sequence shown here is derived from an EMBL/GenBank/DDBJ whole genome shotgun (WGS) entry which is preliminary data.</text>
</comment>
<dbReference type="InterPro" id="IPR006342">
    <property type="entry name" value="FkbM_mtfrase"/>
</dbReference>
<evidence type="ECO:0000313" key="2">
    <source>
        <dbReference type="EMBL" id="KTD79235.1"/>
    </source>
</evidence>
<gene>
    <name evidence="2" type="ORF">Lwal_1307</name>
</gene>
<dbReference type="OrthoDB" id="4104638at2"/>
<feature type="domain" description="Methyltransferase FkbM" evidence="1">
    <location>
        <begin position="51"/>
        <end position="257"/>
    </location>
</feature>
<dbReference type="InterPro" id="IPR052514">
    <property type="entry name" value="SAM-dependent_MTase"/>
</dbReference>
<proteinExistence type="predicted"/>
<dbReference type="Pfam" id="PF05050">
    <property type="entry name" value="Methyltransf_21"/>
    <property type="match status" value="1"/>
</dbReference>
<evidence type="ECO:0000259" key="1">
    <source>
        <dbReference type="Pfam" id="PF05050"/>
    </source>
</evidence>
<accession>A0A0W1ADM4</accession>
<dbReference type="STRING" id="66969.Lwal_1307"/>
<dbReference type="PANTHER" id="PTHR34203:SF13">
    <property type="entry name" value="EXPRESSED PROTEIN"/>
    <property type="match status" value="1"/>
</dbReference>
<dbReference type="AlphaFoldDB" id="A0A0W1ADM4"/>
<sequence length="282" mass="32889">MPKEPSKKDTKMGQIYYVNESDLDFLLYEIIESNAYFLDFLELKPGDVVFDVGANIGVFSLLAVQHCQRDLQLYSFEPIPSNFECLQRNLEAYKSMTHLYNLALGDPPEDCDIEFTQFGNSSLTASYRPKDKLISNFQPFLQYERLAQLSEINNKPLFYLLKYLPFLRSYIIKRHFKKITAETKLTCRLSSLGRVINQHSLDRIDYLKIDVEGAEVDVLKGIKPEQFSTIKQLCIEVHDINHRVEKVDAFLKHHGYVTRIHRNPIFAQFGLNHHMIYAKRTL</sequence>
<evidence type="ECO:0000313" key="3">
    <source>
        <dbReference type="Proteomes" id="UP000054729"/>
    </source>
</evidence>
<dbReference type="RefSeq" id="WP_058480016.1">
    <property type="nucleotide sequence ID" value="NZ_CAAAIQ010000007.1"/>
</dbReference>